<feature type="domain" description="Transcriptional regulator LacI/GalR-like sensor" evidence="5">
    <location>
        <begin position="50"/>
        <end position="115"/>
    </location>
</feature>
<reference evidence="6 7" key="1">
    <citation type="submission" date="2023-03" db="EMBL/GenBank/DDBJ databases">
        <authorList>
            <person name="Kaur S."/>
            <person name="Espinosa-Saiz D."/>
            <person name="Velazquez E."/>
            <person name="Menendez E."/>
            <person name="diCenzo G.C."/>
        </authorList>
    </citation>
    <scope>NUCLEOTIDE SEQUENCE [LARGE SCALE GENOMIC DNA]</scope>
    <source>
        <strain evidence="6 7">LMG 24692</strain>
    </source>
</reference>
<evidence type="ECO:0000256" key="3">
    <source>
        <dbReference type="ARBA" id="ARBA00023163"/>
    </source>
</evidence>
<evidence type="ECO:0000313" key="6">
    <source>
        <dbReference type="EMBL" id="WEX90847.1"/>
    </source>
</evidence>
<gene>
    <name evidence="6" type="ORF">PZN02_004416</name>
</gene>
<feature type="region of interest" description="Disordered" evidence="4">
    <location>
        <begin position="1"/>
        <end position="35"/>
    </location>
</feature>
<keyword evidence="2" id="KW-0238">DNA-binding</keyword>
<dbReference type="EMBL" id="CP120374">
    <property type="protein sequence ID" value="WEX90847.1"/>
    <property type="molecule type" value="Genomic_DNA"/>
</dbReference>
<keyword evidence="3" id="KW-0804">Transcription</keyword>
<dbReference type="PANTHER" id="PTHR30146">
    <property type="entry name" value="LACI-RELATED TRANSCRIPTIONAL REPRESSOR"/>
    <property type="match status" value="1"/>
</dbReference>
<feature type="compositionally biased region" description="Polar residues" evidence="4">
    <location>
        <begin position="21"/>
        <end position="35"/>
    </location>
</feature>
<evidence type="ECO:0000256" key="4">
    <source>
        <dbReference type="SAM" id="MobiDB-lite"/>
    </source>
</evidence>
<name>A0ABY8DKU1_9HYPH</name>
<keyword evidence="7" id="KW-1185">Reference proteome</keyword>
<evidence type="ECO:0000256" key="2">
    <source>
        <dbReference type="ARBA" id="ARBA00023125"/>
    </source>
</evidence>
<evidence type="ECO:0000313" key="7">
    <source>
        <dbReference type="Proteomes" id="UP001229355"/>
    </source>
</evidence>
<dbReference type="Pfam" id="PF13377">
    <property type="entry name" value="Peripla_BP_3"/>
    <property type="match status" value="1"/>
</dbReference>
<evidence type="ECO:0000259" key="5">
    <source>
        <dbReference type="Pfam" id="PF13377"/>
    </source>
</evidence>
<dbReference type="PANTHER" id="PTHR30146:SF109">
    <property type="entry name" value="HTH-TYPE TRANSCRIPTIONAL REGULATOR GALS"/>
    <property type="match status" value="1"/>
</dbReference>
<dbReference type="InterPro" id="IPR046335">
    <property type="entry name" value="LacI/GalR-like_sensor"/>
</dbReference>
<organism evidence="6 7">
    <name type="scientific">Sinorhizobium garamanticum</name>
    <dbReference type="NCBI Taxonomy" id="680247"/>
    <lineage>
        <taxon>Bacteria</taxon>
        <taxon>Pseudomonadati</taxon>
        <taxon>Pseudomonadota</taxon>
        <taxon>Alphaproteobacteria</taxon>
        <taxon>Hyphomicrobiales</taxon>
        <taxon>Rhizobiaceae</taxon>
        <taxon>Sinorhizobium/Ensifer group</taxon>
        <taxon>Sinorhizobium</taxon>
    </lineage>
</organism>
<evidence type="ECO:0000256" key="1">
    <source>
        <dbReference type="ARBA" id="ARBA00023015"/>
    </source>
</evidence>
<dbReference type="Proteomes" id="UP001229355">
    <property type="component" value="Chromosome 2"/>
</dbReference>
<keyword evidence="1" id="KW-0805">Transcription regulation</keyword>
<accession>A0ABY8DKU1</accession>
<dbReference type="Gene3D" id="3.40.50.2300">
    <property type="match status" value="1"/>
</dbReference>
<dbReference type="SUPFAM" id="SSF53822">
    <property type="entry name" value="Periplasmic binding protein-like I"/>
    <property type="match status" value="1"/>
</dbReference>
<feature type="region of interest" description="Disordered" evidence="4">
    <location>
        <begin position="137"/>
        <end position="176"/>
    </location>
</feature>
<proteinExistence type="predicted"/>
<dbReference type="InterPro" id="IPR028082">
    <property type="entry name" value="Peripla_BP_I"/>
</dbReference>
<protein>
    <submittedName>
        <fullName evidence="6">Substrate-binding domain-containing protein</fullName>
    </submittedName>
</protein>
<sequence>MLFIHRSSGSAGRTWRRASRRSSNSPESGKSAPRSSCFGSGLLVRASHGRQVSVTGFIDMPLLELMRPKLTTVRIQRHGAGHAAANILLRLMNAETASVDIETVLPVELVVRESTALVFYARKRHAARRYHLRGPPAVAHGVYRQDRPPPSPNNSRPGSQRDGLRDSGLPHLDRKHKSDAWKDRIQSFLVIFR</sequence>